<name>A0A398B6L5_9BACI</name>
<keyword evidence="3" id="KW-1185">Reference proteome</keyword>
<dbReference type="AlphaFoldDB" id="A0A398B6L5"/>
<reference evidence="2 3" key="1">
    <citation type="submission" date="2018-08" db="EMBL/GenBank/DDBJ databases">
        <title>Bacillus jemisoniae sp. nov., Bacillus chryseoplanitiae sp. nov., Bacillus resnikiae sp. nov., and Bacillus frankliniae sp. nov., isolated from Viking spacecraft and associated surfaces.</title>
        <authorList>
            <person name="Seuylemezian A."/>
            <person name="Vaishampayan P."/>
        </authorList>
    </citation>
    <scope>NUCLEOTIDE SEQUENCE [LARGE SCALE GENOMIC DNA]</scope>
    <source>
        <strain evidence="2 3">JJ-247</strain>
    </source>
</reference>
<accession>A0A398B6L5</accession>
<feature type="transmembrane region" description="Helical" evidence="1">
    <location>
        <begin position="14"/>
        <end position="39"/>
    </location>
</feature>
<dbReference type="EMBL" id="QWVT01000015">
    <property type="protein sequence ID" value="RID85585.1"/>
    <property type="molecule type" value="Genomic_DNA"/>
</dbReference>
<keyword evidence="1" id="KW-0472">Membrane</keyword>
<organism evidence="2 3">
    <name type="scientific">Mesobacillus zeae</name>
    <dbReference type="NCBI Taxonomy" id="1917180"/>
    <lineage>
        <taxon>Bacteria</taxon>
        <taxon>Bacillati</taxon>
        <taxon>Bacillota</taxon>
        <taxon>Bacilli</taxon>
        <taxon>Bacillales</taxon>
        <taxon>Bacillaceae</taxon>
        <taxon>Mesobacillus</taxon>
    </lineage>
</organism>
<proteinExistence type="predicted"/>
<gene>
    <name evidence="2" type="ORF">D1970_08480</name>
</gene>
<evidence type="ECO:0000313" key="2">
    <source>
        <dbReference type="EMBL" id="RID85585.1"/>
    </source>
</evidence>
<sequence>MEFYIQNYDFTTVYTLYITFLLSVSLSVFWLVGIELPFIQSYLKKLSFQLSPSDFAFKCNSDLNLDIHLVLLRRVRMKISTEDDAAHFSPAT</sequence>
<protein>
    <submittedName>
        <fullName evidence="2">Uncharacterized protein</fullName>
    </submittedName>
</protein>
<evidence type="ECO:0000313" key="3">
    <source>
        <dbReference type="Proteomes" id="UP000265816"/>
    </source>
</evidence>
<keyword evidence="1" id="KW-0812">Transmembrane</keyword>
<comment type="caution">
    <text evidence="2">The sequence shown here is derived from an EMBL/GenBank/DDBJ whole genome shotgun (WGS) entry which is preliminary data.</text>
</comment>
<keyword evidence="1" id="KW-1133">Transmembrane helix</keyword>
<evidence type="ECO:0000256" key="1">
    <source>
        <dbReference type="SAM" id="Phobius"/>
    </source>
</evidence>
<dbReference type="Proteomes" id="UP000265816">
    <property type="component" value="Unassembled WGS sequence"/>
</dbReference>